<dbReference type="AlphaFoldDB" id="A0A645JLH2"/>
<protein>
    <recommendedName>
        <fullName evidence="3">V-type ATP synthase subunit I</fullName>
    </recommendedName>
</protein>
<evidence type="ECO:0008006" key="3">
    <source>
        <dbReference type="Google" id="ProtNLM"/>
    </source>
</evidence>
<proteinExistence type="predicted"/>
<name>A0A645JLH2_9ZZZZ</name>
<evidence type="ECO:0000313" key="2">
    <source>
        <dbReference type="EMBL" id="MPN60483.1"/>
    </source>
</evidence>
<feature type="transmembrane region" description="Helical" evidence="1">
    <location>
        <begin position="45"/>
        <end position="68"/>
    </location>
</feature>
<evidence type="ECO:0000256" key="1">
    <source>
        <dbReference type="SAM" id="Phobius"/>
    </source>
</evidence>
<reference evidence="2" key="1">
    <citation type="submission" date="2019-08" db="EMBL/GenBank/DDBJ databases">
        <authorList>
            <person name="Kucharzyk K."/>
            <person name="Murdoch R.W."/>
            <person name="Higgins S."/>
            <person name="Loffler F."/>
        </authorList>
    </citation>
    <scope>NUCLEOTIDE SEQUENCE</scope>
</reference>
<keyword evidence="1" id="KW-0812">Transmembrane</keyword>
<dbReference type="EMBL" id="VSSQ01135819">
    <property type="protein sequence ID" value="MPN60483.1"/>
    <property type="molecule type" value="Genomic_DNA"/>
</dbReference>
<keyword evidence="1" id="KW-1133">Transmembrane helix</keyword>
<sequence>MFETLLSYATQTISFLRIGAFALNHAGMMLTVFLIASMTSGSPAVIIRILGNVLVIGLEGLIVGIQVLRLEFYELFSRFFEGNGRAFNPIKINYEKNL</sequence>
<feature type="transmembrane region" description="Helical" evidence="1">
    <location>
        <begin position="21"/>
        <end position="39"/>
    </location>
</feature>
<accession>A0A645JLH2</accession>
<gene>
    <name evidence="2" type="ORF">SDC9_208211</name>
</gene>
<comment type="caution">
    <text evidence="2">The sequence shown here is derived from an EMBL/GenBank/DDBJ whole genome shotgun (WGS) entry which is preliminary data.</text>
</comment>
<keyword evidence="1" id="KW-0472">Membrane</keyword>
<organism evidence="2">
    <name type="scientific">bioreactor metagenome</name>
    <dbReference type="NCBI Taxonomy" id="1076179"/>
    <lineage>
        <taxon>unclassified sequences</taxon>
        <taxon>metagenomes</taxon>
        <taxon>ecological metagenomes</taxon>
    </lineage>
</organism>